<protein>
    <recommendedName>
        <fullName evidence="2">MHD domain-containing protein</fullName>
    </recommendedName>
</protein>
<dbReference type="CDD" id="cd09264">
    <property type="entry name" value="AP_Syp1_MHD"/>
    <property type="match status" value="1"/>
</dbReference>
<evidence type="ECO:0000259" key="2">
    <source>
        <dbReference type="PROSITE" id="PS51072"/>
    </source>
</evidence>
<dbReference type="STRING" id="1076872.G8ZWW4"/>
<feature type="region of interest" description="Disordered" evidence="1">
    <location>
        <begin position="253"/>
        <end position="401"/>
    </location>
</feature>
<feature type="region of interest" description="Disordered" evidence="1">
    <location>
        <begin position="419"/>
        <end position="444"/>
    </location>
</feature>
<gene>
    <name evidence="3" type="primary">TDEL0F02970</name>
    <name evidence="3" type="ORF">TDEL_0F02970</name>
</gene>
<evidence type="ECO:0000313" key="3">
    <source>
        <dbReference type="EMBL" id="CCE93108.1"/>
    </source>
</evidence>
<dbReference type="GO" id="GO:0001400">
    <property type="term" value="C:mating projection base"/>
    <property type="evidence" value="ECO:0007669"/>
    <property type="project" value="EnsemblFungi"/>
</dbReference>
<dbReference type="SUPFAM" id="SSF103657">
    <property type="entry name" value="BAR/IMD domain-like"/>
    <property type="match status" value="1"/>
</dbReference>
<dbReference type="Gene3D" id="1.20.1270.60">
    <property type="entry name" value="Arfaptin homology (AH) domain/BAR domain"/>
    <property type="match status" value="1"/>
</dbReference>
<dbReference type="GO" id="GO:1990252">
    <property type="term" value="C:Syp1 complex"/>
    <property type="evidence" value="ECO:0007669"/>
    <property type="project" value="EnsemblFungi"/>
</dbReference>
<dbReference type="HOGENOM" id="CLU_017975_0_0_1"/>
<feature type="region of interest" description="Disordered" evidence="1">
    <location>
        <begin position="477"/>
        <end position="517"/>
    </location>
</feature>
<dbReference type="InterPro" id="IPR028565">
    <property type="entry name" value="MHD"/>
</dbReference>
<dbReference type="InParanoid" id="G8ZWW4"/>
<dbReference type="GO" id="GO:0032185">
    <property type="term" value="P:septin cytoskeleton organization"/>
    <property type="evidence" value="ECO:0007669"/>
    <property type="project" value="EnsemblFungi"/>
</dbReference>
<sequence length="812" mass="90347">MSQQETLYADSILISKSPYEATETIRIRLSQAKLINKDFYLLFKEISDLKRNYAQQLRKIVAENENLNKMLINQMLETKVLTAKEMENFKFDSLGDLKIVWDSVLSELKSELKASTDLYHTLNTEVILGLERSMENDAKWSESKRLHSKLSQIAAMIDQHSKNNDREGKLEEANRQWDSEVPSLFELFQAIDHNRLEILKNTSLRYQTGVSDYLLNVTKNNETATTNLLEFEPQNEINRFAREAANYKFQTVTAEQANNEPSPSAKDKRKSTLGNIGHRFTSNSTVLHHDMMDGEFSSSKNNNSLKQKKSSNKLRSKVGSIFSRNKKNKKTGDKHTESAIVEGGDSSNDEGFSARSRSATASTHHSQPPRRPTMQSKDSDSLYRAPNHHIKAPTNKQLPPVVAAPAETPVKDDVVIPEAERDSSSTPMSITHPPLQPKSKTMPSEPEVEVQQVSKTVTDSNLTNSRHVDAKNLHIRTPALPPSRKHHPANRNSEVFQSQTRASRSGSNSVLQDGTTPLGAQITGNLAMLNPQATGSSTSLTGQNLFQHTSLESSALGLNASIAELINATFKDGVLQDSQLIGEIALNYVTNTAMNSPLPIEINLKIPKAGSFTKVMLNQAFLERVDAEDFKINPQFIDGRTLGAIKYSMKNPVTPIVIHPVWRFEPHQASVVLTLKFSPTVPQEVNQLVLEDLVVFVSIDGAEATSALSKPQGSFSKEKKRIIWRFKEPVVLQRGGEERLIARFLTDRTAHESEKGVEAKFIIHDEGATKTGVGSDIALEYQELDENNPFGGSWNLASTTRTVAAGNYHGTL</sequence>
<feature type="compositionally biased region" description="Polar residues" evidence="1">
    <location>
        <begin position="253"/>
        <end position="262"/>
    </location>
</feature>
<dbReference type="Proteomes" id="UP000005627">
    <property type="component" value="Chromosome 6"/>
</dbReference>
<dbReference type="RefSeq" id="XP_003682319.1">
    <property type="nucleotide sequence ID" value="XM_003682271.1"/>
</dbReference>
<dbReference type="EMBL" id="HE616747">
    <property type="protein sequence ID" value="CCE93108.1"/>
    <property type="molecule type" value="Genomic_DNA"/>
</dbReference>
<dbReference type="KEGG" id="tdl:TDEL_0F02970"/>
<feature type="compositionally biased region" description="Basic residues" evidence="1">
    <location>
        <begin position="306"/>
        <end position="316"/>
    </location>
</feature>
<dbReference type="GeneID" id="11501647"/>
<dbReference type="CDD" id="cd07650">
    <property type="entry name" value="F-BAR_Syp1p_like"/>
    <property type="match status" value="1"/>
</dbReference>
<evidence type="ECO:0000313" key="4">
    <source>
        <dbReference type="Proteomes" id="UP000005627"/>
    </source>
</evidence>
<name>G8ZWW4_TORDE</name>
<feature type="compositionally biased region" description="Low complexity" evidence="1">
    <location>
        <begin position="353"/>
        <end position="366"/>
    </location>
</feature>
<dbReference type="InterPro" id="IPR027267">
    <property type="entry name" value="AH/BAR_dom_sf"/>
</dbReference>
<reference evidence="3 4" key="1">
    <citation type="journal article" date="2011" name="Proc. Natl. Acad. Sci. U.S.A.">
        <title>Evolutionary erosion of yeast sex chromosomes by mating-type switching accidents.</title>
        <authorList>
            <person name="Gordon J.L."/>
            <person name="Armisen D."/>
            <person name="Proux-Wera E."/>
            <person name="Oheigeartaigh S.S."/>
            <person name="Byrne K.P."/>
            <person name="Wolfe K.H."/>
        </authorList>
    </citation>
    <scope>NUCLEOTIDE SEQUENCE [LARGE SCALE GENOMIC DNA]</scope>
    <source>
        <strain evidence="4">ATCC 10662 / CBS 1146 / NBRC 0425 / NCYC 2629 / NRRL Y-866</strain>
    </source>
</reference>
<dbReference type="Pfam" id="PF10291">
    <property type="entry name" value="muHD"/>
    <property type="match status" value="1"/>
</dbReference>
<dbReference type="InterPro" id="IPR018808">
    <property type="entry name" value="Muniscin_C"/>
</dbReference>
<dbReference type="GO" id="GO:0000147">
    <property type="term" value="P:actin cortical patch assembly"/>
    <property type="evidence" value="ECO:0007669"/>
    <property type="project" value="EnsemblFungi"/>
</dbReference>
<dbReference type="GO" id="GO:0042802">
    <property type="term" value="F:identical protein binding"/>
    <property type="evidence" value="ECO:0007669"/>
    <property type="project" value="EnsemblFungi"/>
</dbReference>
<dbReference type="GO" id="GO:0000144">
    <property type="term" value="C:cellular bud neck septin ring"/>
    <property type="evidence" value="ECO:0007669"/>
    <property type="project" value="EnsemblFungi"/>
</dbReference>
<dbReference type="eggNOG" id="ENOG502QQAW">
    <property type="taxonomic scope" value="Eukaryota"/>
</dbReference>
<feature type="domain" description="MHD" evidence="2">
    <location>
        <begin position="555"/>
        <end position="811"/>
    </location>
</feature>
<dbReference type="InterPro" id="IPR049609">
    <property type="entry name" value="Syp1-like_MHD"/>
</dbReference>
<dbReference type="AlphaFoldDB" id="G8ZWW4"/>
<dbReference type="GO" id="GO:0045807">
    <property type="term" value="P:positive regulation of endocytosis"/>
    <property type="evidence" value="ECO:0007669"/>
    <property type="project" value="EnsemblFungi"/>
</dbReference>
<dbReference type="GO" id="GO:0007117">
    <property type="term" value="P:budding cell bud growth"/>
    <property type="evidence" value="ECO:0007669"/>
    <property type="project" value="EnsemblFungi"/>
</dbReference>
<keyword evidence="4" id="KW-1185">Reference proteome</keyword>
<dbReference type="OrthoDB" id="331602at2759"/>
<organism evidence="3 4">
    <name type="scientific">Torulaspora delbrueckii</name>
    <name type="common">Yeast</name>
    <name type="synonym">Candida colliculosa</name>
    <dbReference type="NCBI Taxonomy" id="4950"/>
    <lineage>
        <taxon>Eukaryota</taxon>
        <taxon>Fungi</taxon>
        <taxon>Dikarya</taxon>
        <taxon>Ascomycota</taxon>
        <taxon>Saccharomycotina</taxon>
        <taxon>Saccharomycetes</taxon>
        <taxon>Saccharomycetales</taxon>
        <taxon>Saccharomycetaceae</taxon>
        <taxon>Torulaspora</taxon>
    </lineage>
</organism>
<dbReference type="GO" id="GO:0006897">
    <property type="term" value="P:endocytosis"/>
    <property type="evidence" value="ECO:0007669"/>
    <property type="project" value="EnsemblFungi"/>
</dbReference>
<dbReference type="GO" id="GO:0005934">
    <property type="term" value="C:cellular bud tip"/>
    <property type="evidence" value="ECO:0007669"/>
    <property type="project" value="EnsemblFungi"/>
</dbReference>
<accession>G8ZWW4</accession>
<dbReference type="GO" id="GO:0061645">
    <property type="term" value="C:endocytic patch"/>
    <property type="evidence" value="ECO:0007669"/>
    <property type="project" value="EnsemblFungi"/>
</dbReference>
<dbReference type="GO" id="GO:0004857">
    <property type="term" value="F:enzyme inhibitor activity"/>
    <property type="evidence" value="ECO:0007669"/>
    <property type="project" value="EnsemblFungi"/>
</dbReference>
<proteinExistence type="predicted"/>
<feature type="compositionally biased region" description="Polar residues" evidence="1">
    <location>
        <begin position="490"/>
        <end position="515"/>
    </location>
</feature>
<dbReference type="PROSITE" id="PS51072">
    <property type="entry name" value="MHD"/>
    <property type="match status" value="1"/>
</dbReference>
<dbReference type="FunCoup" id="G8ZWW4">
    <property type="interactions" value="189"/>
</dbReference>
<dbReference type="GO" id="GO:0009826">
    <property type="term" value="P:unidimensional cell growth"/>
    <property type="evidence" value="ECO:0007669"/>
    <property type="project" value="EnsemblFungi"/>
</dbReference>
<evidence type="ECO:0000256" key="1">
    <source>
        <dbReference type="SAM" id="MobiDB-lite"/>
    </source>
</evidence>